<evidence type="ECO:0000313" key="1">
    <source>
        <dbReference type="EMBL" id="NNU78754.1"/>
    </source>
</evidence>
<accession>A0A7Y3T3T0</accession>
<sequence>MPVSNTILEKKVYDALKSMSNKSEKSISGMINQLVGTSLGVQTNEDILDEVQRRFEMFIKQNNKPDLKIEKYTLSDGSNAELLSQYITFGKCQKQGHIRLYLTDHIASICFRFDSRDTKLRTELNDLFNLNKNKWIKLHLGSKHSSIGLLTRNYDDIGQMDAILMYNILIDLYNLI</sequence>
<protein>
    <submittedName>
        <fullName evidence="1">Uncharacterized protein</fullName>
    </submittedName>
</protein>
<dbReference type="RefSeq" id="WP_171299282.1">
    <property type="nucleotide sequence ID" value="NZ_CP087102.1"/>
</dbReference>
<name>A0A7Y3T3T0_9CLOT</name>
<evidence type="ECO:0000313" key="2">
    <source>
        <dbReference type="Proteomes" id="UP000531659"/>
    </source>
</evidence>
<comment type="caution">
    <text evidence="1">The sequence shown here is derived from an EMBL/GenBank/DDBJ whole genome shotgun (WGS) entry which is preliminary data.</text>
</comment>
<proteinExistence type="predicted"/>
<dbReference type="AlphaFoldDB" id="A0A7Y3T3T0"/>
<gene>
    <name evidence="1" type="ORF">HLQ16_23025</name>
</gene>
<reference evidence="1 2" key="1">
    <citation type="submission" date="2020-05" db="EMBL/GenBank/DDBJ databases">
        <title>Complete genome of Clostridium estertheticum subspecies estertheticum, isolated from Vacuum packed lamb meat from New Zealand imported to Switzerland.</title>
        <authorList>
            <person name="Wambui J."/>
            <person name="Stevens M.J.A."/>
            <person name="Stephan R."/>
        </authorList>
    </citation>
    <scope>NUCLEOTIDE SEQUENCE [LARGE SCALE GENOMIC DNA]</scope>
    <source>
        <strain evidence="1 2">CEST001</strain>
    </source>
</reference>
<dbReference type="EMBL" id="JABEYB010000035">
    <property type="protein sequence ID" value="NNU78754.1"/>
    <property type="molecule type" value="Genomic_DNA"/>
</dbReference>
<organism evidence="1 2">
    <name type="scientific">Clostridium estertheticum</name>
    <dbReference type="NCBI Taxonomy" id="238834"/>
    <lineage>
        <taxon>Bacteria</taxon>
        <taxon>Bacillati</taxon>
        <taxon>Bacillota</taxon>
        <taxon>Clostridia</taxon>
        <taxon>Eubacteriales</taxon>
        <taxon>Clostridiaceae</taxon>
        <taxon>Clostridium</taxon>
    </lineage>
</organism>
<dbReference type="Proteomes" id="UP000531659">
    <property type="component" value="Unassembled WGS sequence"/>
</dbReference>